<dbReference type="InterPro" id="IPR012340">
    <property type="entry name" value="NA-bd_OB-fold"/>
</dbReference>
<name>A0AAD9UPL7_9APIC</name>
<dbReference type="GO" id="GO:0032040">
    <property type="term" value="C:small-subunit processome"/>
    <property type="evidence" value="ECO:0007669"/>
    <property type="project" value="TreeGrafter"/>
</dbReference>
<dbReference type="GeneID" id="94334510"/>
<feature type="domain" description="S1 motif" evidence="2">
    <location>
        <begin position="452"/>
        <end position="521"/>
    </location>
</feature>
<dbReference type="Pfam" id="PF00575">
    <property type="entry name" value="S1"/>
    <property type="match status" value="1"/>
</dbReference>
<dbReference type="InterPro" id="IPR045209">
    <property type="entry name" value="Rrp5"/>
</dbReference>
<dbReference type="Proteomes" id="UP001214638">
    <property type="component" value="Unassembled WGS sequence"/>
</dbReference>
<feature type="domain" description="S1 motif" evidence="2">
    <location>
        <begin position="63"/>
        <end position="137"/>
    </location>
</feature>
<dbReference type="GO" id="GO:0006364">
    <property type="term" value="P:rRNA processing"/>
    <property type="evidence" value="ECO:0007669"/>
    <property type="project" value="InterPro"/>
</dbReference>
<organism evidence="3 4">
    <name type="scientific">Babesia duncani</name>
    <dbReference type="NCBI Taxonomy" id="323732"/>
    <lineage>
        <taxon>Eukaryota</taxon>
        <taxon>Sar</taxon>
        <taxon>Alveolata</taxon>
        <taxon>Apicomplexa</taxon>
        <taxon>Aconoidasida</taxon>
        <taxon>Piroplasmida</taxon>
        <taxon>Babesiidae</taxon>
        <taxon>Babesia</taxon>
    </lineage>
</organism>
<dbReference type="RefSeq" id="XP_067804055.1">
    <property type="nucleotide sequence ID" value="XM_067945264.1"/>
</dbReference>
<sequence>MSQEEDFPRSKLKSSSEAESHSRPTRLKKASLSIATDDIAEVTLYNSNQVQYKLPNLSNLQSGSLVLGSVSKVTDSGLLIQLFNNLIAFAKHSDIVDDNEATAGNLKCISVAPFRVGSHVICRVEYIKYKIVFVSLKPSLINKGIHITQVLPGMLIPTSVKDHEDHGMVLTLDSTLKNSIWGFIKYTSQENNTKEIETLRTKFPISSVCYVVVESVHPERNSISFTWPWKHKQPMSTIAVLNVNSIVPGLLLDGEVVKVEKTTSGGIPISLKIKCLSNLNLVVPCVHMKKSILETSVPTLHDKVTGRVLYVNQIEQTFYVSLLNHIVSWKGPNGHSFKPSSQASSTFIAKVISRIPFDGFVFAIKPKTSTDVTALADDPSSIDFTGARVGYCDLTHISDKGSTKAVLNKFSTNSVHIVRGLGFDTLQRWTRVTCKESLMNEAILDPTMLKPAELVKAKVFKRSTSGILVRIGADIYGKVPLEHLTDVPVSQVPEGFHVGKVINVRVLKFNFLHNRLLLTAKKTLKSDTSPVTQFADLYVGRQMWGWMSKKSRVCFYNNLSTTLSDDEIESAKALEIDLSHGALVKCLVVYVNTKTQKFRVTIDTCKIVQIKSKREIARSKRKRIRKMACKAKFEKYISTKRRKRSSKSDVEQTIDTKNANKETP</sequence>
<dbReference type="Gene3D" id="2.40.50.140">
    <property type="entry name" value="Nucleic acid-binding proteins"/>
    <property type="match status" value="3"/>
</dbReference>
<gene>
    <name evidence="3" type="ORF">BdWA1_000212</name>
</gene>
<evidence type="ECO:0000259" key="2">
    <source>
        <dbReference type="PROSITE" id="PS50126"/>
    </source>
</evidence>
<proteinExistence type="predicted"/>
<reference evidence="3" key="1">
    <citation type="journal article" date="2023" name="Nat. Microbiol.">
        <title>Babesia duncani multi-omics identifies virulence factors and drug targets.</title>
        <authorList>
            <person name="Singh P."/>
            <person name="Lonardi S."/>
            <person name="Liang Q."/>
            <person name="Vydyam P."/>
            <person name="Khabirova E."/>
            <person name="Fang T."/>
            <person name="Gihaz S."/>
            <person name="Thekkiniath J."/>
            <person name="Munshi M."/>
            <person name="Abel S."/>
            <person name="Ciampossin L."/>
            <person name="Batugedara G."/>
            <person name="Gupta M."/>
            <person name="Lu X.M."/>
            <person name="Lenz T."/>
            <person name="Chakravarty S."/>
            <person name="Cornillot E."/>
            <person name="Hu Y."/>
            <person name="Ma W."/>
            <person name="Gonzalez L.M."/>
            <person name="Sanchez S."/>
            <person name="Estrada K."/>
            <person name="Sanchez-Flores A."/>
            <person name="Montero E."/>
            <person name="Harb O.S."/>
            <person name="Le Roch K.G."/>
            <person name="Mamoun C.B."/>
        </authorList>
    </citation>
    <scope>NUCLEOTIDE SEQUENCE</scope>
    <source>
        <strain evidence="3">WA1</strain>
    </source>
</reference>
<feature type="compositionally biased region" description="Basic and acidic residues" evidence="1">
    <location>
        <begin position="1"/>
        <end position="22"/>
    </location>
</feature>
<keyword evidence="4" id="KW-1185">Reference proteome</keyword>
<evidence type="ECO:0000256" key="1">
    <source>
        <dbReference type="SAM" id="MobiDB-lite"/>
    </source>
</evidence>
<dbReference type="PROSITE" id="PS50126">
    <property type="entry name" value="S1"/>
    <property type="match status" value="2"/>
</dbReference>
<dbReference type="PANTHER" id="PTHR23270:SF10">
    <property type="entry name" value="PROTEIN RRP5 HOMOLOG"/>
    <property type="match status" value="1"/>
</dbReference>
<comment type="caution">
    <text evidence="3">The sequence shown here is derived from an EMBL/GenBank/DDBJ whole genome shotgun (WGS) entry which is preliminary data.</text>
</comment>
<feature type="region of interest" description="Disordered" evidence="1">
    <location>
        <begin position="639"/>
        <end position="664"/>
    </location>
</feature>
<dbReference type="SMART" id="SM00316">
    <property type="entry name" value="S1"/>
    <property type="match status" value="3"/>
</dbReference>
<dbReference type="KEGG" id="bdw:94334510"/>
<dbReference type="InterPro" id="IPR003029">
    <property type="entry name" value="S1_domain"/>
</dbReference>
<feature type="region of interest" description="Disordered" evidence="1">
    <location>
        <begin position="1"/>
        <end position="27"/>
    </location>
</feature>
<dbReference type="SUPFAM" id="SSF50249">
    <property type="entry name" value="Nucleic acid-binding proteins"/>
    <property type="match status" value="3"/>
</dbReference>
<accession>A0AAD9UPL7</accession>
<protein>
    <submittedName>
        <fullName evidence="3">Bifunctional Nucleic acid-binding</fullName>
    </submittedName>
</protein>
<evidence type="ECO:0000313" key="4">
    <source>
        <dbReference type="Proteomes" id="UP001214638"/>
    </source>
</evidence>
<dbReference type="PANTHER" id="PTHR23270">
    <property type="entry name" value="PROGRAMMED CELL DEATH PROTEIN 11 PRE-RRNA PROCESSING PROTEIN RRP5"/>
    <property type="match status" value="1"/>
</dbReference>
<dbReference type="EMBL" id="JALLKP010000001">
    <property type="protein sequence ID" value="KAK2197213.1"/>
    <property type="molecule type" value="Genomic_DNA"/>
</dbReference>
<dbReference type="AlphaFoldDB" id="A0AAD9UPL7"/>
<dbReference type="GO" id="GO:0003723">
    <property type="term" value="F:RNA binding"/>
    <property type="evidence" value="ECO:0007669"/>
    <property type="project" value="TreeGrafter"/>
</dbReference>
<evidence type="ECO:0000313" key="3">
    <source>
        <dbReference type="EMBL" id="KAK2197213.1"/>
    </source>
</evidence>